<dbReference type="Proteomes" id="UP000821853">
    <property type="component" value="Chromosome 2"/>
</dbReference>
<dbReference type="AlphaFoldDB" id="A0A9J6FYJ9"/>
<dbReference type="VEuPathDB" id="VectorBase:HLOH_051819"/>
<comment type="caution">
    <text evidence="1">The sequence shown here is derived from an EMBL/GenBank/DDBJ whole genome shotgun (WGS) entry which is preliminary data.</text>
</comment>
<proteinExistence type="predicted"/>
<keyword evidence="2" id="KW-1185">Reference proteome</keyword>
<dbReference type="OrthoDB" id="6513208at2759"/>
<protein>
    <submittedName>
        <fullName evidence="1">Uncharacterized protein</fullName>
    </submittedName>
</protein>
<name>A0A9J6FYJ9_HAELO</name>
<sequence length="270" mass="30768">MKCDSCLFDEDGATLKARGNYFVIFDLKEQVKHLIAREKDFLFENLLWLKRDTEQGFCASVKDITSRFMLRNLRESRQVKWCDLTITVITGGSPVFKSSTSSVWPIQFVINELPPDYRLKNSLVGGLWFGKHPEMTVFLKKFVDELNEFGEVIWKKGSTVITSSLYAVCSCVDVPARALVSSGAVRYTNIKMDEERNPQETREEMMFALSVEESVNGVKGPSAFMNVKHFNLVFGQTVDYMHCVLIGVTKAFTDHLFDLHKKGPSFCINE</sequence>
<reference evidence="1 2" key="1">
    <citation type="journal article" date="2020" name="Cell">
        <title>Large-Scale Comparative Analyses of Tick Genomes Elucidate Their Genetic Diversity and Vector Capacities.</title>
        <authorList>
            <consortium name="Tick Genome and Microbiome Consortium (TIGMIC)"/>
            <person name="Jia N."/>
            <person name="Wang J."/>
            <person name="Shi W."/>
            <person name="Du L."/>
            <person name="Sun Y."/>
            <person name="Zhan W."/>
            <person name="Jiang J.F."/>
            <person name="Wang Q."/>
            <person name="Zhang B."/>
            <person name="Ji P."/>
            <person name="Bell-Sakyi L."/>
            <person name="Cui X.M."/>
            <person name="Yuan T.T."/>
            <person name="Jiang B.G."/>
            <person name="Yang W.F."/>
            <person name="Lam T.T."/>
            <person name="Chang Q.C."/>
            <person name="Ding S.J."/>
            <person name="Wang X.J."/>
            <person name="Zhu J.G."/>
            <person name="Ruan X.D."/>
            <person name="Zhao L."/>
            <person name="Wei J.T."/>
            <person name="Ye R.Z."/>
            <person name="Que T.C."/>
            <person name="Du C.H."/>
            <person name="Zhou Y.H."/>
            <person name="Cheng J.X."/>
            <person name="Dai P.F."/>
            <person name="Guo W.B."/>
            <person name="Han X.H."/>
            <person name="Huang E.J."/>
            <person name="Li L.F."/>
            <person name="Wei W."/>
            <person name="Gao Y.C."/>
            <person name="Liu J.Z."/>
            <person name="Shao H.Z."/>
            <person name="Wang X."/>
            <person name="Wang C.C."/>
            <person name="Yang T.C."/>
            <person name="Huo Q.B."/>
            <person name="Li W."/>
            <person name="Chen H.Y."/>
            <person name="Chen S.E."/>
            <person name="Zhou L.G."/>
            <person name="Ni X.B."/>
            <person name="Tian J.H."/>
            <person name="Sheng Y."/>
            <person name="Liu T."/>
            <person name="Pan Y.S."/>
            <person name="Xia L.Y."/>
            <person name="Li J."/>
            <person name="Zhao F."/>
            <person name="Cao W.C."/>
        </authorList>
    </citation>
    <scope>NUCLEOTIDE SEQUENCE [LARGE SCALE GENOMIC DNA]</scope>
    <source>
        <strain evidence="1">HaeL-2018</strain>
    </source>
</reference>
<gene>
    <name evidence="1" type="ORF">HPB48_021729</name>
</gene>
<organism evidence="1 2">
    <name type="scientific">Haemaphysalis longicornis</name>
    <name type="common">Bush tick</name>
    <dbReference type="NCBI Taxonomy" id="44386"/>
    <lineage>
        <taxon>Eukaryota</taxon>
        <taxon>Metazoa</taxon>
        <taxon>Ecdysozoa</taxon>
        <taxon>Arthropoda</taxon>
        <taxon>Chelicerata</taxon>
        <taxon>Arachnida</taxon>
        <taxon>Acari</taxon>
        <taxon>Parasitiformes</taxon>
        <taxon>Ixodida</taxon>
        <taxon>Ixodoidea</taxon>
        <taxon>Ixodidae</taxon>
        <taxon>Haemaphysalinae</taxon>
        <taxon>Haemaphysalis</taxon>
    </lineage>
</organism>
<evidence type="ECO:0000313" key="1">
    <source>
        <dbReference type="EMBL" id="KAH9367092.1"/>
    </source>
</evidence>
<dbReference type="EMBL" id="JABSTR010000004">
    <property type="protein sequence ID" value="KAH9367092.1"/>
    <property type="molecule type" value="Genomic_DNA"/>
</dbReference>
<accession>A0A9J6FYJ9</accession>
<evidence type="ECO:0000313" key="2">
    <source>
        <dbReference type="Proteomes" id="UP000821853"/>
    </source>
</evidence>